<dbReference type="AlphaFoldDB" id="A0A1I7SKN0"/>
<accession>A0A1I7SKN0</accession>
<evidence type="ECO:0000313" key="2">
    <source>
        <dbReference type="WBParaSite" id="BXY_1361100.1"/>
    </source>
</evidence>
<dbReference type="Proteomes" id="UP000095284">
    <property type="component" value="Unplaced"/>
</dbReference>
<sequence>KYVQYGLMVEEQARSESGKQVICRALETVDSLKMHSAIVWRLRSFSTNHSSS</sequence>
<protein>
    <submittedName>
        <fullName evidence="2">PID domain-containing protein</fullName>
    </submittedName>
</protein>
<dbReference type="WBParaSite" id="BXY_1361100.1">
    <property type="protein sequence ID" value="BXY_1361100.1"/>
    <property type="gene ID" value="BXY_1361100"/>
</dbReference>
<proteinExistence type="predicted"/>
<evidence type="ECO:0000313" key="1">
    <source>
        <dbReference type="Proteomes" id="UP000095284"/>
    </source>
</evidence>
<reference evidence="2" key="1">
    <citation type="submission" date="2016-11" db="UniProtKB">
        <authorList>
            <consortium name="WormBaseParasite"/>
        </authorList>
    </citation>
    <scope>IDENTIFICATION</scope>
</reference>
<name>A0A1I7SKN0_BURXY</name>
<organism evidence="1 2">
    <name type="scientific">Bursaphelenchus xylophilus</name>
    <name type="common">Pinewood nematode worm</name>
    <name type="synonym">Aphelenchoides xylophilus</name>
    <dbReference type="NCBI Taxonomy" id="6326"/>
    <lineage>
        <taxon>Eukaryota</taxon>
        <taxon>Metazoa</taxon>
        <taxon>Ecdysozoa</taxon>
        <taxon>Nematoda</taxon>
        <taxon>Chromadorea</taxon>
        <taxon>Rhabditida</taxon>
        <taxon>Tylenchina</taxon>
        <taxon>Tylenchomorpha</taxon>
        <taxon>Aphelenchoidea</taxon>
        <taxon>Aphelenchoididae</taxon>
        <taxon>Bursaphelenchus</taxon>
    </lineage>
</organism>